<organism evidence="3 4">
    <name type="scientific">Trichogramma brassicae</name>
    <dbReference type="NCBI Taxonomy" id="86971"/>
    <lineage>
        <taxon>Eukaryota</taxon>
        <taxon>Metazoa</taxon>
        <taxon>Ecdysozoa</taxon>
        <taxon>Arthropoda</taxon>
        <taxon>Hexapoda</taxon>
        <taxon>Insecta</taxon>
        <taxon>Pterygota</taxon>
        <taxon>Neoptera</taxon>
        <taxon>Endopterygota</taxon>
        <taxon>Hymenoptera</taxon>
        <taxon>Apocrita</taxon>
        <taxon>Proctotrupomorpha</taxon>
        <taxon>Chalcidoidea</taxon>
        <taxon>Trichogrammatidae</taxon>
        <taxon>Trichogramma</taxon>
    </lineage>
</organism>
<evidence type="ECO:0000313" key="4">
    <source>
        <dbReference type="Proteomes" id="UP000479190"/>
    </source>
</evidence>
<dbReference type="Pfam" id="PF14529">
    <property type="entry name" value="Exo_endo_phos_2"/>
    <property type="match status" value="1"/>
</dbReference>
<dbReference type="AlphaFoldDB" id="A0A6H5J111"/>
<dbReference type="InterPro" id="IPR052560">
    <property type="entry name" value="RdDP_mobile_element"/>
</dbReference>
<feature type="region of interest" description="Disordered" evidence="1">
    <location>
        <begin position="849"/>
        <end position="956"/>
    </location>
</feature>
<dbReference type="PROSITE" id="PS50878">
    <property type="entry name" value="RT_POL"/>
    <property type="match status" value="1"/>
</dbReference>
<dbReference type="InterPro" id="IPR043502">
    <property type="entry name" value="DNA/RNA_pol_sf"/>
</dbReference>
<protein>
    <recommendedName>
        <fullName evidence="2">Reverse transcriptase domain-containing protein</fullName>
    </recommendedName>
</protein>
<gene>
    <name evidence="3" type="ORF">TBRA_LOCUS13447</name>
</gene>
<proteinExistence type="predicted"/>
<dbReference type="InterPro" id="IPR005135">
    <property type="entry name" value="Endo/exonuclease/phosphatase"/>
</dbReference>
<dbReference type="InterPro" id="IPR036691">
    <property type="entry name" value="Endo/exonu/phosph_ase_sf"/>
</dbReference>
<evidence type="ECO:0000256" key="1">
    <source>
        <dbReference type="SAM" id="MobiDB-lite"/>
    </source>
</evidence>
<dbReference type="GO" id="GO:0071897">
    <property type="term" value="P:DNA biosynthetic process"/>
    <property type="evidence" value="ECO:0007669"/>
    <property type="project" value="UniProtKB-ARBA"/>
</dbReference>
<dbReference type="PANTHER" id="PTHR36688:SF2">
    <property type="entry name" value="ENDONUCLEASE_EXONUCLEASE_PHOSPHATASE DOMAIN-CONTAINING PROTEIN"/>
    <property type="match status" value="1"/>
</dbReference>
<dbReference type="EMBL" id="CADCXV010001129">
    <property type="protein sequence ID" value="CAB0041795.1"/>
    <property type="molecule type" value="Genomic_DNA"/>
</dbReference>
<dbReference type="SUPFAM" id="SSF56219">
    <property type="entry name" value="DNase I-like"/>
    <property type="match status" value="1"/>
</dbReference>
<sequence length="1105" mass="123189">MPESNRLVDDEIGEPYPVLVTVDESHIAHPPPAPRPRIEWARFSTYVEQHLTSQPVNNAADVEQLASHFCDITQEALKTATIDTVSTPNRRPTPHYILEMIAKKRALRKRWQQTRCPTLKTQVNSMSAKIAKALQTEASDTWLQTIESASDDWTSVHRLCRQVANKPQPIRPLLASDGTPRYRAEDRAEIFADNLEQRFKPNPSNDSQHAEDIQKLLDEYFLRPIPPDEDPIVFTPGQVLRMIRKTKLRKAPGPDGIPNEALRHLPPRAIATLTRLYNGILRTGHYPSIWKLGRVIMLPKPNKNVLNPGSYRPITLLATISKVFEKLLLQHLTPHVTPRDEQFGFRAEHSTTLQLTRVLHHMTTAYNKGEKTVGVFLDMEGAFDRVWHPGLIYKLSTSTTPRRVVKTVANFLTNRLFQVAVGDSVSTVRTIEAGVPQGSCLSPVLYARYTDDIPLESGSHLALYADDAAYYASSMSTKQAVKVVQRTLDALPDWLARWRLSINVAKTQAIVISRTALPPRLSLQAQDVAWTSPVKYLGVQIDRRLTMKDQVQAAVNSTRAARALLRPVLDSVLPLKVKLGVYKTYIRPRLTYAAPAWYALTNERRRKQLEAQQSISLRVITKAPRYVRNSTIQKGLQMESLDATIRRLTRRLFQRVGESTLPHIQELAPYHARPPDRVRHPGGPKNPKNLPVREVHRMYKGQDQGSALRSTCALSFSTRLTPRRRSFRVKTIVSLDGLIIEKPHKRGTIGQCHNCQHYGHSARHCYAKPRCVKCLEAHATKDCTRAPDAVKESVACVLCGKTGHPANWRGCPNAPAAARRAPRDGHGYAGATFRRQYAPIAPWAPQAQPYPAAPWAPQAPQAAPWASQPPPFNANNEFGFETLPSFKPGALSPQADPSGCLPPNPADWRKQPKGPPLPANPPRRNDRTTRPQVAPAPPTVAASAPRPPKPASKRDLTAADADAIRTFMAVVDEIENLDEVIDAGNAMKSAKDKNIECSIIRVAMTGHQPINIASVYLSPNKTLLRSDLESLFALSHSTILAGDFNSKSRTFSSAFNSANGNILEGLMDRLDFDVAHTVEPTHYPNVVEHTPSVIDIALLKKHHPQ</sequence>
<accession>A0A6H5J111</accession>
<evidence type="ECO:0000259" key="2">
    <source>
        <dbReference type="PROSITE" id="PS50878"/>
    </source>
</evidence>
<dbReference type="InterPro" id="IPR000477">
    <property type="entry name" value="RT_dom"/>
</dbReference>
<dbReference type="Proteomes" id="UP000479190">
    <property type="component" value="Unassembled WGS sequence"/>
</dbReference>
<keyword evidence="4" id="KW-1185">Reference proteome</keyword>
<dbReference type="CDD" id="cd01650">
    <property type="entry name" value="RT_nLTR_like"/>
    <property type="match status" value="1"/>
</dbReference>
<feature type="non-terminal residue" evidence="3">
    <location>
        <position position="1105"/>
    </location>
</feature>
<dbReference type="Gene3D" id="3.60.10.10">
    <property type="entry name" value="Endonuclease/exonuclease/phosphatase"/>
    <property type="match status" value="1"/>
</dbReference>
<dbReference type="SUPFAM" id="SSF56672">
    <property type="entry name" value="DNA/RNA polymerases"/>
    <property type="match status" value="1"/>
</dbReference>
<dbReference type="OrthoDB" id="412981at2759"/>
<reference evidence="3 4" key="1">
    <citation type="submission" date="2020-02" db="EMBL/GenBank/DDBJ databases">
        <authorList>
            <person name="Ferguson B K."/>
        </authorList>
    </citation>
    <scope>NUCLEOTIDE SEQUENCE [LARGE SCALE GENOMIC DNA]</scope>
</reference>
<name>A0A6H5J111_9HYME</name>
<feature type="compositionally biased region" description="Low complexity" evidence="1">
    <location>
        <begin position="849"/>
        <end position="866"/>
    </location>
</feature>
<dbReference type="Pfam" id="PF00078">
    <property type="entry name" value="RVT_1"/>
    <property type="match status" value="1"/>
</dbReference>
<dbReference type="GO" id="GO:0003824">
    <property type="term" value="F:catalytic activity"/>
    <property type="evidence" value="ECO:0007669"/>
    <property type="project" value="InterPro"/>
</dbReference>
<dbReference type="PANTHER" id="PTHR36688">
    <property type="entry name" value="ENDO/EXONUCLEASE/PHOSPHATASE DOMAIN-CONTAINING PROTEIN"/>
    <property type="match status" value="1"/>
</dbReference>
<feature type="domain" description="Reverse transcriptase" evidence="2">
    <location>
        <begin position="279"/>
        <end position="541"/>
    </location>
</feature>
<evidence type="ECO:0000313" key="3">
    <source>
        <dbReference type="EMBL" id="CAB0041795.1"/>
    </source>
</evidence>